<name>A0A382MWQ8_9ZZZZ</name>
<reference evidence="1" key="1">
    <citation type="submission" date="2018-05" db="EMBL/GenBank/DDBJ databases">
        <authorList>
            <person name="Lanie J.A."/>
            <person name="Ng W.-L."/>
            <person name="Kazmierczak K.M."/>
            <person name="Andrzejewski T.M."/>
            <person name="Davidsen T.M."/>
            <person name="Wayne K.J."/>
            <person name="Tettelin H."/>
            <person name="Glass J.I."/>
            <person name="Rusch D."/>
            <person name="Podicherti R."/>
            <person name="Tsui H.-C.T."/>
            <person name="Winkler M.E."/>
        </authorList>
    </citation>
    <scope>NUCLEOTIDE SEQUENCE</scope>
</reference>
<protein>
    <submittedName>
        <fullName evidence="1">Uncharacterized protein</fullName>
    </submittedName>
</protein>
<gene>
    <name evidence="1" type="ORF">METZ01_LOCUS306317</name>
</gene>
<accession>A0A382MWQ8</accession>
<organism evidence="1">
    <name type="scientific">marine metagenome</name>
    <dbReference type="NCBI Taxonomy" id="408172"/>
    <lineage>
        <taxon>unclassified sequences</taxon>
        <taxon>metagenomes</taxon>
        <taxon>ecological metagenomes</taxon>
    </lineage>
</organism>
<dbReference type="Gene3D" id="2.40.160.20">
    <property type="match status" value="1"/>
</dbReference>
<proteinExistence type="predicted"/>
<dbReference type="AlphaFoldDB" id="A0A382MWQ8"/>
<sequence>MRTICKFETADGKYDWLNQLLAAGTG</sequence>
<evidence type="ECO:0000313" key="1">
    <source>
        <dbReference type="EMBL" id="SVC53463.1"/>
    </source>
</evidence>
<dbReference type="EMBL" id="UINC01096517">
    <property type="protein sequence ID" value="SVC53463.1"/>
    <property type="molecule type" value="Genomic_DNA"/>
</dbReference>